<keyword evidence="2" id="KW-1185">Reference proteome</keyword>
<gene>
    <name evidence="1" type="ORF">CEXT_525641</name>
</gene>
<dbReference type="AlphaFoldDB" id="A0AAV4MRY6"/>
<dbReference type="EMBL" id="BPLR01002485">
    <property type="protein sequence ID" value="GIX74217.1"/>
    <property type="molecule type" value="Genomic_DNA"/>
</dbReference>
<evidence type="ECO:0000313" key="2">
    <source>
        <dbReference type="Proteomes" id="UP001054945"/>
    </source>
</evidence>
<name>A0AAV4MRY6_CAEEX</name>
<comment type="caution">
    <text evidence="1">The sequence shown here is derived from an EMBL/GenBank/DDBJ whole genome shotgun (WGS) entry which is preliminary data.</text>
</comment>
<protein>
    <submittedName>
        <fullName evidence="1">Uncharacterized protein</fullName>
    </submittedName>
</protein>
<dbReference type="Proteomes" id="UP001054945">
    <property type="component" value="Unassembled WGS sequence"/>
</dbReference>
<sequence length="196" mass="22689">MEINNAFSFVYLDDKPTKSIFRPDILHKLQLISLKDCEFSENLHFCLMKEKHTRLSTDHQNIFQANELLFSPAAEQKNTSCIRKIIFFLDCEVAHSEQKNACQIWSAIESLQRRNLDIKLNNSFGRCLDVFLIDWSGAWKSPPLMHPLDVSHVPQESLTKSRGRILRGTGIEHPNGKLHPSFTMPRWELTGQLNEK</sequence>
<organism evidence="1 2">
    <name type="scientific">Caerostris extrusa</name>
    <name type="common">Bark spider</name>
    <name type="synonym">Caerostris bankana</name>
    <dbReference type="NCBI Taxonomy" id="172846"/>
    <lineage>
        <taxon>Eukaryota</taxon>
        <taxon>Metazoa</taxon>
        <taxon>Ecdysozoa</taxon>
        <taxon>Arthropoda</taxon>
        <taxon>Chelicerata</taxon>
        <taxon>Arachnida</taxon>
        <taxon>Araneae</taxon>
        <taxon>Araneomorphae</taxon>
        <taxon>Entelegynae</taxon>
        <taxon>Araneoidea</taxon>
        <taxon>Araneidae</taxon>
        <taxon>Caerostris</taxon>
    </lineage>
</organism>
<reference evidence="1 2" key="1">
    <citation type="submission" date="2021-06" db="EMBL/GenBank/DDBJ databases">
        <title>Caerostris extrusa draft genome.</title>
        <authorList>
            <person name="Kono N."/>
            <person name="Arakawa K."/>
        </authorList>
    </citation>
    <scope>NUCLEOTIDE SEQUENCE [LARGE SCALE GENOMIC DNA]</scope>
</reference>
<accession>A0AAV4MRY6</accession>
<evidence type="ECO:0000313" key="1">
    <source>
        <dbReference type="EMBL" id="GIX74217.1"/>
    </source>
</evidence>
<proteinExistence type="predicted"/>